<dbReference type="PANTHER" id="PTHR24366:SF161">
    <property type="entry name" value="TIR DOMAIN-CONTAINING PROTEIN"/>
    <property type="match status" value="1"/>
</dbReference>
<feature type="compositionally biased region" description="Polar residues" evidence="4">
    <location>
        <begin position="361"/>
        <end position="377"/>
    </location>
</feature>
<reference evidence="8" key="1">
    <citation type="journal article" date="2008" name="Nature">
        <title>The amphioxus genome and the evolution of the chordate karyotype.</title>
        <authorList>
            <consortium name="US DOE Joint Genome Institute (JGI-PGF)"/>
            <person name="Putnam N.H."/>
            <person name="Butts T."/>
            <person name="Ferrier D.E.K."/>
            <person name="Furlong R.F."/>
            <person name="Hellsten U."/>
            <person name="Kawashima T."/>
            <person name="Robinson-Rechavi M."/>
            <person name="Shoguchi E."/>
            <person name="Terry A."/>
            <person name="Yu J.-K."/>
            <person name="Benito-Gutierrez E.L."/>
            <person name="Dubchak I."/>
            <person name="Garcia-Fernandez J."/>
            <person name="Gibson-Brown J.J."/>
            <person name="Grigoriev I.V."/>
            <person name="Horton A.C."/>
            <person name="de Jong P.J."/>
            <person name="Jurka J."/>
            <person name="Kapitonov V.V."/>
            <person name="Kohara Y."/>
            <person name="Kuroki Y."/>
            <person name="Lindquist E."/>
            <person name="Lucas S."/>
            <person name="Osoegawa K."/>
            <person name="Pennacchio L.A."/>
            <person name="Salamov A.A."/>
            <person name="Satou Y."/>
            <person name="Sauka-Spengler T."/>
            <person name="Schmutz J."/>
            <person name="Shin-I T."/>
            <person name="Toyoda A."/>
            <person name="Bronner-Fraser M."/>
            <person name="Fujiyama A."/>
            <person name="Holland L.Z."/>
            <person name="Holland P.W.H."/>
            <person name="Satoh N."/>
            <person name="Rokhsar D.S."/>
        </authorList>
    </citation>
    <scope>NUCLEOTIDE SEQUENCE [LARGE SCALE GENOMIC DNA]</scope>
    <source>
        <strain evidence="8">S238N-H82</strain>
        <tissue evidence="8">Testes</tissue>
    </source>
</reference>
<protein>
    <recommendedName>
        <fullName evidence="7">Ig-like domain-containing protein</fullName>
    </recommendedName>
</protein>
<keyword evidence="3" id="KW-0677">Repeat</keyword>
<keyword evidence="5" id="KW-1133">Transmembrane helix</keyword>
<feature type="region of interest" description="Disordered" evidence="4">
    <location>
        <begin position="608"/>
        <end position="627"/>
    </location>
</feature>
<feature type="region of interest" description="Disordered" evidence="4">
    <location>
        <begin position="475"/>
        <end position="496"/>
    </location>
</feature>
<dbReference type="PANTHER" id="PTHR24366">
    <property type="entry name" value="IG(IMMUNOGLOBULIN) AND LRR(LEUCINE RICH REPEAT) DOMAINS"/>
    <property type="match status" value="1"/>
</dbReference>
<evidence type="ECO:0000259" key="7">
    <source>
        <dbReference type="PROSITE" id="PS50835"/>
    </source>
</evidence>
<keyword evidence="5" id="KW-0472">Membrane</keyword>
<keyword evidence="2 6" id="KW-0732">Signal</keyword>
<feature type="chain" id="PRO_5002934386" description="Ig-like domain-containing protein" evidence="6">
    <location>
        <begin position="22"/>
        <end position="634"/>
    </location>
</feature>
<organism>
    <name type="scientific">Branchiostoma floridae</name>
    <name type="common">Florida lancelet</name>
    <name type="synonym">Amphioxus</name>
    <dbReference type="NCBI Taxonomy" id="7739"/>
    <lineage>
        <taxon>Eukaryota</taxon>
        <taxon>Metazoa</taxon>
        <taxon>Chordata</taxon>
        <taxon>Cephalochordata</taxon>
        <taxon>Leptocardii</taxon>
        <taxon>Amphioxiformes</taxon>
        <taxon>Branchiostomatidae</taxon>
        <taxon>Branchiostoma</taxon>
    </lineage>
</organism>
<evidence type="ECO:0000256" key="5">
    <source>
        <dbReference type="SAM" id="Phobius"/>
    </source>
</evidence>
<dbReference type="SMART" id="SM00369">
    <property type="entry name" value="LRR_TYP"/>
    <property type="match status" value="5"/>
</dbReference>
<name>C3XWG7_BRAFL</name>
<feature type="region of interest" description="Disordered" evidence="4">
    <location>
        <begin position="358"/>
        <end position="380"/>
    </location>
</feature>
<dbReference type="EMBL" id="GG666471">
    <property type="protein sequence ID" value="EEN67701.1"/>
    <property type="molecule type" value="Genomic_DNA"/>
</dbReference>
<accession>C3XWG7</accession>
<dbReference type="AlphaFoldDB" id="C3XWG7"/>
<dbReference type="SUPFAM" id="SSF52058">
    <property type="entry name" value="L domain-like"/>
    <property type="match status" value="1"/>
</dbReference>
<evidence type="ECO:0000313" key="8">
    <source>
        <dbReference type="EMBL" id="EEN67701.1"/>
    </source>
</evidence>
<dbReference type="InParanoid" id="C3XWG7"/>
<dbReference type="eggNOG" id="KOG0619">
    <property type="taxonomic scope" value="Eukaryota"/>
</dbReference>
<feature type="transmembrane region" description="Helical" evidence="5">
    <location>
        <begin position="542"/>
        <end position="559"/>
    </location>
</feature>
<dbReference type="InterPro" id="IPR001611">
    <property type="entry name" value="Leu-rich_rpt"/>
</dbReference>
<keyword evidence="1" id="KW-0433">Leucine-rich repeat</keyword>
<keyword evidence="5" id="KW-0812">Transmembrane</keyword>
<feature type="domain" description="Ig-like" evidence="7">
    <location>
        <begin position="302"/>
        <end position="416"/>
    </location>
</feature>
<evidence type="ECO:0000256" key="6">
    <source>
        <dbReference type="SAM" id="SignalP"/>
    </source>
</evidence>
<gene>
    <name evidence="8" type="ORF">BRAFLDRAFT_63625</name>
</gene>
<proteinExistence type="predicted"/>
<feature type="signal peptide" evidence="6">
    <location>
        <begin position="1"/>
        <end position="21"/>
    </location>
</feature>
<dbReference type="InterPro" id="IPR003591">
    <property type="entry name" value="Leu-rich_rpt_typical-subtyp"/>
</dbReference>
<evidence type="ECO:0000256" key="4">
    <source>
        <dbReference type="SAM" id="MobiDB-lite"/>
    </source>
</evidence>
<dbReference type="PROSITE" id="PS50835">
    <property type="entry name" value="IG_LIKE"/>
    <property type="match status" value="1"/>
</dbReference>
<sequence>MAATKLSHFLLLLVAFVPAKAGTSCPDLCEVMHTGHCRIRGMINIHPDVTDIPCAMCNTTGHADENQLGCLPATLKKLLVAGHSDSSGRLKPLPGLLQLYDLVLGPGHILTAESGTFSAVPNLLGLSMSNNAIKFIGTWFGGIRKLKKLDLSWNEIEEMKENALRPLVKLEFLNLLHNRLRAVEERFFAGLSNLMFLHLGYNNISHIAGKSIDRLPRLRALTLHHNRLSSIPEESLVSIHMIQHVNMEANPYRCTCALDDLMSVGPRALGRVYSRLQCSYPPSLSGRKIADVERYEMPCPPPTARVLRQDNGATLVCEVFWEKQPEIMWLDPGGRAVAFGERESLGQCGGAVTTSLEHDIPTTQSPEGGTAHSTSDSGLPYIGKSTSTLRLSQQAYRCWKEGSFRCIVQSTPGSVTVDLPLTKPRGTSEEGQSLQHTVTVDLPLTKPQETSKEGQSQHTTMAAVYTTTPVHVQQKARMSKSTVKSTKPRETNEGGQSLQHTMMAAVYTTAPVQQKARMSKPTVKSTKKAGTTPKAVEDWEKVLIVFIYIASAFLATFLLKKATVNCRFAIKCYKCHKKRQYRHRYVYCDAAGIPLQYVQPPAPYPALTTGNPPSPEPYPALTTGNPPPVQNIYV</sequence>
<dbReference type="Pfam" id="PF13855">
    <property type="entry name" value="LRR_8"/>
    <property type="match status" value="2"/>
</dbReference>
<dbReference type="InterPro" id="IPR007110">
    <property type="entry name" value="Ig-like_dom"/>
</dbReference>
<dbReference type="PROSITE" id="PS51450">
    <property type="entry name" value="LRR"/>
    <property type="match status" value="2"/>
</dbReference>
<evidence type="ECO:0000256" key="3">
    <source>
        <dbReference type="ARBA" id="ARBA00022737"/>
    </source>
</evidence>
<dbReference type="InterPro" id="IPR032675">
    <property type="entry name" value="LRR_dom_sf"/>
</dbReference>
<evidence type="ECO:0000256" key="2">
    <source>
        <dbReference type="ARBA" id="ARBA00022729"/>
    </source>
</evidence>
<evidence type="ECO:0000256" key="1">
    <source>
        <dbReference type="ARBA" id="ARBA00022614"/>
    </source>
</evidence>
<dbReference type="Gene3D" id="3.80.10.10">
    <property type="entry name" value="Ribonuclease Inhibitor"/>
    <property type="match status" value="1"/>
</dbReference>